<protein>
    <submittedName>
        <fullName evidence="1">Uncharacterized protein</fullName>
    </submittedName>
</protein>
<reference evidence="1" key="3">
    <citation type="journal article" date="2017" name="Nature">
        <title>Genome sequence of the progenitor of the wheat D genome Aegilops tauschii.</title>
        <authorList>
            <person name="Luo M.C."/>
            <person name="Gu Y.Q."/>
            <person name="Puiu D."/>
            <person name="Wang H."/>
            <person name="Twardziok S.O."/>
            <person name="Deal K.R."/>
            <person name="Huo N."/>
            <person name="Zhu T."/>
            <person name="Wang L."/>
            <person name="Wang Y."/>
            <person name="McGuire P.E."/>
            <person name="Liu S."/>
            <person name="Long H."/>
            <person name="Ramasamy R.K."/>
            <person name="Rodriguez J.C."/>
            <person name="Van S.L."/>
            <person name="Yuan L."/>
            <person name="Wang Z."/>
            <person name="Xia Z."/>
            <person name="Xiao L."/>
            <person name="Anderson O.D."/>
            <person name="Ouyang S."/>
            <person name="Liang Y."/>
            <person name="Zimin A.V."/>
            <person name="Pertea G."/>
            <person name="Qi P."/>
            <person name="Bennetzen J.L."/>
            <person name="Dai X."/>
            <person name="Dawson M.W."/>
            <person name="Muller H.G."/>
            <person name="Kugler K."/>
            <person name="Rivarola-Duarte L."/>
            <person name="Spannagl M."/>
            <person name="Mayer K.F.X."/>
            <person name="Lu F.H."/>
            <person name="Bevan M.W."/>
            <person name="Leroy P."/>
            <person name="Li P."/>
            <person name="You F.M."/>
            <person name="Sun Q."/>
            <person name="Liu Z."/>
            <person name="Lyons E."/>
            <person name="Wicker T."/>
            <person name="Salzberg S.L."/>
            <person name="Devos K.M."/>
            <person name="Dvorak J."/>
        </authorList>
    </citation>
    <scope>NUCLEOTIDE SEQUENCE [LARGE SCALE GENOMIC DNA]</scope>
    <source>
        <strain evidence="1">cv. AL8/78</strain>
    </source>
</reference>
<dbReference type="Gramene" id="AET4Gv20482800.4">
    <property type="protein sequence ID" value="AET4Gv20482800.4"/>
    <property type="gene ID" value="AET4Gv20482800"/>
</dbReference>
<reference evidence="1" key="4">
    <citation type="submission" date="2019-03" db="UniProtKB">
        <authorList>
            <consortium name="EnsemblPlants"/>
        </authorList>
    </citation>
    <scope>IDENTIFICATION</scope>
</reference>
<accession>A0A453I8P9</accession>
<reference evidence="2" key="1">
    <citation type="journal article" date="2014" name="Science">
        <title>Ancient hybridizations among the ancestral genomes of bread wheat.</title>
        <authorList>
            <consortium name="International Wheat Genome Sequencing Consortium,"/>
            <person name="Marcussen T."/>
            <person name="Sandve S.R."/>
            <person name="Heier L."/>
            <person name="Spannagl M."/>
            <person name="Pfeifer M."/>
            <person name="Jakobsen K.S."/>
            <person name="Wulff B.B."/>
            <person name="Steuernagel B."/>
            <person name="Mayer K.F."/>
            <person name="Olsen O.A."/>
        </authorList>
    </citation>
    <scope>NUCLEOTIDE SEQUENCE [LARGE SCALE GENOMIC DNA]</scope>
    <source>
        <strain evidence="2">cv. AL8/78</strain>
    </source>
</reference>
<reference evidence="2" key="2">
    <citation type="journal article" date="2017" name="Nat. Plants">
        <title>The Aegilops tauschii genome reveals multiple impacts of transposons.</title>
        <authorList>
            <person name="Zhao G."/>
            <person name="Zou C."/>
            <person name="Li K."/>
            <person name="Wang K."/>
            <person name="Li T."/>
            <person name="Gao L."/>
            <person name="Zhang X."/>
            <person name="Wang H."/>
            <person name="Yang Z."/>
            <person name="Liu X."/>
            <person name="Jiang W."/>
            <person name="Mao L."/>
            <person name="Kong X."/>
            <person name="Jiao Y."/>
            <person name="Jia J."/>
        </authorList>
    </citation>
    <scope>NUCLEOTIDE SEQUENCE [LARGE SCALE GENOMIC DNA]</scope>
    <source>
        <strain evidence="2">cv. AL8/78</strain>
    </source>
</reference>
<dbReference type="Proteomes" id="UP000015105">
    <property type="component" value="Chromosome 4D"/>
</dbReference>
<evidence type="ECO:0000313" key="2">
    <source>
        <dbReference type="Proteomes" id="UP000015105"/>
    </source>
</evidence>
<keyword evidence="2" id="KW-1185">Reference proteome</keyword>
<reference evidence="1" key="5">
    <citation type="journal article" date="2021" name="G3 (Bethesda)">
        <title>Aegilops tauschii genome assembly Aet v5.0 features greater sequence contiguity and improved annotation.</title>
        <authorList>
            <person name="Wang L."/>
            <person name="Zhu T."/>
            <person name="Rodriguez J.C."/>
            <person name="Deal K.R."/>
            <person name="Dubcovsky J."/>
            <person name="McGuire P.E."/>
            <person name="Lux T."/>
            <person name="Spannagl M."/>
            <person name="Mayer K.F.X."/>
            <person name="Baldrich P."/>
            <person name="Meyers B.C."/>
            <person name="Huo N."/>
            <person name="Gu Y.Q."/>
            <person name="Zhou H."/>
            <person name="Devos K.M."/>
            <person name="Bennetzen J.L."/>
            <person name="Unver T."/>
            <person name="Budak H."/>
            <person name="Gulick P.J."/>
            <person name="Galiba G."/>
            <person name="Kalapos B."/>
            <person name="Nelson D.R."/>
            <person name="Li P."/>
            <person name="You F.M."/>
            <person name="Luo M.C."/>
            <person name="Dvorak J."/>
        </authorList>
    </citation>
    <scope>NUCLEOTIDE SEQUENCE [LARGE SCALE GENOMIC DNA]</scope>
    <source>
        <strain evidence="1">cv. AL8/78</strain>
    </source>
</reference>
<evidence type="ECO:0000313" key="1">
    <source>
        <dbReference type="EnsemblPlants" id="AET4Gv20482800.4"/>
    </source>
</evidence>
<proteinExistence type="predicted"/>
<dbReference type="EnsemblPlants" id="AET4Gv20482800.4">
    <property type="protein sequence ID" value="AET4Gv20482800.4"/>
    <property type="gene ID" value="AET4Gv20482800"/>
</dbReference>
<organism evidence="1 2">
    <name type="scientific">Aegilops tauschii subsp. strangulata</name>
    <name type="common">Goatgrass</name>
    <dbReference type="NCBI Taxonomy" id="200361"/>
    <lineage>
        <taxon>Eukaryota</taxon>
        <taxon>Viridiplantae</taxon>
        <taxon>Streptophyta</taxon>
        <taxon>Embryophyta</taxon>
        <taxon>Tracheophyta</taxon>
        <taxon>Spermatophyta</taxon>
        <taxon>Magnoliopsida</taxon>
        <taxon>Liliopsida</taxon>
        <taxon>Poales</taxon>
        <taxon>Poaceae</taxon>
        <taxon>BOP clade</taxon>
        <taxon>Pooideae</taxon>
        <taxon>Triticodae</taxon>
        <taxon>Triticeae</taxon>
        <taxon>Triticinae</taxon>
        <taxon>Aegilops</taxon>
    </lineage>
</organism>
<sequence>INSSATRASQFLPVPPLSLLPTIHNSKAHPCPGKRRRRVYRFPGAEAMAAAGKFNRSNPAVKRILQEVKEMQSNPSPDFMALPLEVSIPISSPAFTLSFIRSRLFRSESIRWR</sequence>
<name>A0A453I8P9_AEGTS</name>
<dbReference type="AlphaFoldDB" id="A0A453I8P9"/>